<name>A0AC35THH1_9BILA</name>
<dbReference type="WBParaSite" id="RSKR_0000061400.1">
    <property type="protein sequence ID" value="RSKR_0000061400.1"/>
    <property type="gene ID" value="RSKR_0000061400"/>
</dbReference>
<reference evidence="2" key="1">
    <citation type="submission" date="2016-11" db="UniProtKB">
        <authorList>
            <consortium name="WormBaseParasite"/>
        </authorList>
    </citation>
    <scope>IDENTIFICATION</scope>
    <source>
        <strain evidence="2">KR3021</strain>
    </source>
</reference>
<proteinExistence type="predicted"/>
<evidence type="ECO:0000313" key="1">
    <source>
        <dbReference type="Proteomes" id="UP000095286"/>
    </source>
</evidence>
<accession>A0AC35THH1</accession>
<evidence type="ECO:0000313" key="2">
    <source>
        <dbReference type="WBParaSite" id="RSKR_0000061400.1"/>
    </source>
</evidence>
<protein>
    <submittedName>
        <fullName evidence="2">Alpha-endosulfine</fullName>
    </submittedName>
</protein>
<organism evidence="1 2">
    <name type="scientific">Rhabditophanes sp. KR3021</name>
    <dbReference type="NCBI Taxonomy" id="114890"/>
    <lineage>
        <taxon>Eukaryota</taxon>
        <taxon>Metazoa</taxon>
        <taxon>Ecdysozoa</taxon>
        <taxon>Nematoda</taxon>
        <taxon>Chromadorea</taxon>
        <taxon>Rhabditida</taxon>
        <taxon>Tylenchina</taxon>
        <taxon>Panagrolaimomorpha</taxon>
        <taxon>Strongyloidoidea</taxon>
        <taxon>Alloionematidae</taxon>
        <taxon>Rhabditophanes</taxon>
    </lineage>
</organism>
<dbReference type="Proteomes" id="UP000095286">
    <property type="component" value="Unplaced"/>
</dbReference>
<sequence length="146" mass="16396">MEGLTEEQKQEQLLKEKMSNHGGMPPKPASSFLQKKLLQRKFFDSGDYNMNKEQEKKHLSGNEHPLSQSCNQPLKTTITTTIQEPTPQLAHSPKNQNELDAISEDALTVPTPENVPQRKSSILFPDALSKLTPAPPHIHHEQTQAL</sequence>